<dbReference type="PROSITE" id="PS50005">
    <property type="entry name" value="TPR"/>
    <property type="match status" value="4"/>
</dbReference>
<reference evidence="4 5" key="1">
    <citation type="submission" date="2024-05" db="EMBL/GenBank/DDBJ databases">
        <authorList>
            <person name="Duchaud E."/>
        </authorList>
    </citation>
    <scope>NUCLEOTIDE SEQUENCE [LARGE SCALE GENOMIC DNA]</scope>
    <source>
        <strain evidence="4">Ena-SAMPLE-TAB-13-05-2024-13:56:06:370-140305</strain>
    </source>
</reference>
<evidence type="ECO:0000256" key="1">
    <source>
        <dbReference type="ARBA" id="ARBA00022737"/>
    </source>
</evidence>
<dbReference type="SMART" id="SM00028">
    <property type="entry name" value="TPR"/>
    <property type="match status" value="9"/>
</dbReference>
<dbReference type="Pfam" id="PF13181">
    <property type="entry name" value="TPR_8"/>
    <property type="match status" value="1"/>
</dbReference>
<dbReference type="RefSeq" id="WP_348704540.1">
    <property type="nucleotide sequence ID" value="NZ_CAXIYA010000022.1"/>
</dbReference>
<dbReference type="InterPro" id="IPR019734">
    <property type="entry name" value="TPR_rpt"/>
</dbReference>
<organism evidence="4 5">
    <name type="scientific">Tenacibaculum vairaonense</name>
    <dbReference type="NCBI Taxonomy" id="3137860"/>
    <lineage>
        <taxon>Bacteria</taxon>
        <taxon>Pseudomonadati</taxon>
        <taxon>Bacteroidota</taxon>
        <taxon>Flavobacteriia</taxon>
        <taxon>Flavobacteriales</taxon>
        <taxon>Flavobacteriaceae</taxon>
        <taxon>Tenacibaculum</taxon>
    </lineage>
</organism>
<comment type="caution">
    <text evidence="4">The sequence shown here is derived from an EMBL/GenBank/DDBJ whole genome shotgun (WGS) entry which is preliminary data.</text>
</comment>
<feature type="repeat" description="TPR" evidence="3">
    <location>
        <begin position="258"/>
        <end position="291"/>
    </location>
</feature>
<dbReference type="InterPro" id="IPR051685">
    <property type="entry name" value="Ycf3/AcsC/BcsC/TPR_MFPF"/>
</dbReference>
<dbReference type="Pfam" id="PF13432">
    <property type="entry name" value="TPR_16"/>
    <property type="match status" value="1"/>
</dbReference>
<name>A0ABP1FAQ2_9FLAO</name>
<dbReference type="InterPro" id="IPR011990">
    <property type="entry name" value="TPR-like_helical_dom_sf"/>
</dbReference>
<accession>A0ABP1FAQ2</accession>
<feature type="repeat" description="TPR" evidence="3">
    <location>
        <begin position="326"/>
        <end position="359"/>
    </location>
</feature>
<evidence type="ECO:0000313" key="5">
    <source>
        <dbReference type="Proteomes" id="UP001497602"/>
    </source>
</evidence>
<keyword evidence="2 3" id="KW-0802">TPR repeat</keyword>
<sequence>MPVSKFESMLKTNSVYFFDATEFEYIIEHYLNIGKHTLAKKAVKLGLEQHPSSVQLKLMKIELLIFDDELQRAVDLLIEIEAVEPHNDEVFIQKATILSKKKKHKEAISVLKESLEFVEDPEDIWSMIGMEYLYMDDYENARLNFAKCIEVDYEDYSSLYNIVYCFDMEQNNEDAIRFLNKYLDKNPYSEVAWHQLGRQYFEIGMYKEALQCFDYAVIIDETFIGGYLEKAKTLEQLKRYEEAINNYSITLELDDPTAFAYVRIGECYQELDNIAMAIHFYKKAVHEDPLLDRAWLLLTSACYTVKNYPKALYYINKALQIDDMNALYWRKYGDINLKLNFYEESVKAFQRCIELGDQEIEIFIALADILLFLGNFNDALSVLIQAKKIYREFAEIEYRLCGLFMILEKEEYSLAHLKNGLAIDYEYHFIIKDLYPTVFQNKKVKRIIDGYISHKEIESTK</sequence>
<dbReference type="Gene3D" id="1.25.40.10">
    <property type="entry name" value="Tetratricopeptide repeat domain"/>
    <property type="match status" value="3"/>
</dbReference>
<protein>
    <submittedName>
        <fullName evidence="4">Tetratricopeptide repeat-containing protein</fullName>
    </submittedName>
</protein>
<dbReference type="PANTHER" id="PTHR44943">
    <property type="entry name" value="CELLULOSE SYNTHASE OPERON PROTEIN C"/>
    <property type="match status" value="1"/>
</dbReference>
<dbReference type="EMBL" id="CAXJRC010000033">
    <property type="protein sequence ID" value="CAL2107456.1"/>
    <property type="molecule type" value="Genomic_DNA"/>
</dbReference>
<keyword evidence="5" id="KW-1185">Reference proteome</keyword>
<gene>
    <name evidence="4" type="ORF">T190115A13A_30302</name>
</gene>
<evidence type="ECO:0000256" key="3">
    <source>
        <dbReference type="PROSITE-ProRule" id="PRU00339"/>
    </source>
</evidence>
<keyword evidence="1" id="KW-0677">Repeat</keyword>
<proteinExistence type="predicted"/>
<evidence type="ECO:0000313" key="4">
    <source>
        <dbReference type="EMBL" id="CAL2107456.1"/>
    </source>
</evidence>
<feature type="repeat" description="TPR" evidence="3">
    <location>
        <begin position="190"/>
        <end position="223"/>
    </location>
</feature>
<feature type="repeat" description="TPR" evidence="3">
    <location>
        <begin position="122"/>
        <end position="155"/>
    </location>
</feature>
<dbReference type="SUPFAM" id="SSF48452">
    <property type="entry name" value="TPR-like"/>
    <property type="match status" value="1"/>
</dbReference>
<dbReference type="PANTHER" id="PTHR44943:SF8">
    <property type="entry name" value="TPR REPEAT-CONTAINING PROTEIN MJ0263"/>
    <property type="match status" value="1"/>
</dbReference>
<dbReference type="Proteomes" id="UP001497602">
    <property type="component" value="Unassembled WGS sequence"/>
</dbReference>
<evidence type="ECO:0000256" key="2">
    <source>
        <dbReference type="ARBA" id="ARBA00022803"/>
    </source>
</evidence>